<dbReference type="PROSITE" id="PS50290">
    <property type="entry name" value="PI3_4_KINASE_3"/>
    <property type="match status" value="1"/>
</dbReference>
<dbReference type="Gene3D" id="1.25.40.70">
    <property type="entry name" value="Phosphatidylinositol 3-kinase, accessory domain (PIK)"/>
    <property type="match status" value="1"/>
</dbReference>
<dbReference type="PhylomeDB" id="A0A0G4ET88"/>
<dbReference type="GO" id="GO:0005524">
    <property type="term" value="F:ATP binding"/>
    <property type="evidence" value="ECO:0007669"/>
    <property type="project" value="UniProtKB-KW"/>
</dbReference>
<sequence length="1143" mass="126959">MASGATAAGVLPGQSFPHHTKDLLFHYSCDINVQFRIKVDRLYFSHRRHHMAAQHGHQQQQQHAYGFRVAAQLYCDKKPFGPPVITSTSILNASMSGGHLTTGEYGHFVSFPLKVRDLPFDSSVAFTVYRLDNQQPLGRAVLPLFSDKGVLRQSRQLVYLEPIGVATAINGTVPIPALVDPQRHSTELACQADTTGELAAVLRFDKLLDFYFRGHIPAVHPWVDQLGKKLLLDHVEAFHRSTNLDFLCVYLPNFATVVLFSEVRYGSSHKSALSPSVDGAACGANQEEFSQGTAHPLFPPDILSSHPHPHHRQPPQAAGGMPASPPSAALPSPLRNPKPPIAPSPPLTRTSTPNDHDKASSGATNEPATPGLPPLPPPQRSLPSTSEREEGAGNAGVSVGGGPDWFLRSWTFVNGAKGEAFPTGQPAESEERQKVVGGTAVKDQHVRSSADTPPMQPLPPPTDPTKGKSAKASQPSGAPVSSRDRSRQPRAIVSRAAERRLGGATPVVYFVDYDAHREAPASLKYHKLARGPWVSGQLGGKDARPSASEMRKLQELIQSPRRRFTAEEKSLLWQYRWTLVGQKHALTKFLHAVDWADPNERGHALQMLEKWERPALDDALELLSREFAMPALRQYAIGTLEKASESELRLYLLQLVQAIRYEDQNAEAPPLTTFLISRAVRSKTLSTYLHWYLLCEVDDPENGHLFLRAYLRFMDALLKMSPHEQTILTMLRRQSELRYKLLWATRVARQNRRIEKKIEKLRAALVATSPVMIPDADKAILRAMSPSENGLDLSQPPASIPLPVDPDVELLWVIPEESYVVRSSMYPVVLSCTVIHQEPACSDITNQQQQQQQGGGGGASATESHQHTAGAGGRHFGVVYGREVKKRYMFKYGDDLRQDQLVVQMIILMDSLLKKYGLDLKLTPYKVIATSPSDGMIEFVSGASALSAILSDYNNDIRQFFTRHHPDPSSPTGFKPQVLDNFIRSCAGYCVLTYLLGVGDRHLENILLDQEGHLFHIDFGFILGRDPKLFPPPMKLCREMVEAMGGTTSPGYRDFRAKCCQAYKLLRRDAKLILNLLSLMSDSGIKDFTHKPELSILKVQEKFRLDLNDESAESYFLTLINESVSALSPVVMEKLHKWALYWK</sequence>
<dbReference type="InterPro" id="IPR016024">
    <property type="entry name" value="ARM-type_fold"/>
</dbReference>
<name>A0A0G4ET88_VITBC</name>
<feature type="domain" description="C2 PI3K-type" evidence="10">
    <location>
        <begin position="31"/>
        <end position="213"/>
    </location>
</feature>
<dbReference type="PROSITE" id="PS51547">
    <property type="entry name" value="C2_PI3K"/>
    <property type="match status" value="1"/>
</dbReference>
<accession>A0A0G4ET88</accession>
<evidence type="ECO:0000256" key="5">
    <source>
        <dbReference type="ARBA" id="ARBA00022840"/>
    </source>
</evidence>
<keyword evidence="5" id="KW-0067">ATP-binding</keyword>
<dbReference type="CDD" id="cd00896">
    <property type="entry name" value="PI3Kc_III"/>
    <property type="match status" value="1"/>
</dbReference>
<dbReference type="InterPro" id="IPR001263">
    <property type="entry name" value="PI3K_accessory_dom"/>
</dbReference>
<keyword evidence="2" id="KW-0808">Transferase</keyword>
<dbReference type="GO" id="GO:0000045">
    <property type="term" value="P:autophagosome assembly"/>
    <property type="evidence" value="ECO:0007669"/>
    <property type="project" value="TreeGrafter"/>
</dbReference>
<dbReference type="PROSITE" id="PS00915">
    <property type="entry name" value="PI3_4_KINASE_1"/>
    <property type="match status" value="1"/>
</dbReference>
<dbReference type="PROSITE" id="PS00916">
    <property type="entry name" value="PI3_4_KINASE_2"/>
    <property type="match status" value="1"/>
</dbReference>
<dbReference type="InterPro" id="IPR000403">
    <property type="entry name" value="PI3/4_kinase_cat_dom"/>
</dbReference>
<evidence type="ECO:0000259" key="9">
    <source>
        <dbReference type="PROSITE" id="PS51545"/>
    </source>
</evidence>
<keyword evidence="3" id="KW-0547">Nucleotide-binding</keyword>
<dbReference type="EMBL" id="CDMY01000307">
    <property type="protein sequence ID" value="CEM01653.1"/>
    <property type="molecule type" value="Genomic_DNA"/>
</dbReference>
<reference evidence="11 12" key="1">
    <citation type="submission" date="2014-11" db="EMBL/GenBank/DDBJ databases">
        <authorList>
            <person name="Zhu J."/>
            <person name="Qi W."/>
            <person name="Song R."/>
        </authorList>
    </citation>
    <scope>NUCLEOTIDE SEQUENCE [LARGE SCALE GENOMIC DNA]</scope>
</reference>
<protein>
    <recommendedName>
        <fullName evidence="1">phosphatidylinositol 3-kinase</fullName>
        <ecNumber evidence="1">2.7.1.137</ecNumber>
    </recommendedName>
</protein>
<dbReference type="Pfam" id="PF00454">
    <property type="entry name" value="PI3_PI4_kinase"/>
    <property type="match status" value="1"/>
</dbReference>
<evidence type="ECO:0000256" key="4">
    <source>
        <dbReference type="ARBA" id="ARBA00022777"/>
    </source>
</evidence>
<evidence type="ECO:0000256" key="2">
    <source>
        <dbReference type="ARBA" id="ARBA00022679"/>
    </source>
</evidence>
<dbReference type="Pfam" id="PF00792">
    <property type="entry name" value="PI3K_C2"/>
    <property type="match status" value="1"/>
</dbReference>
<dbReference type="OrthoDB" id="67688at2759"/>
<dbReference type="SUPFAM" id="SSF56112">
    <property type="entry name" value="Protein kinase-like (PK-like)"/>
    <property type="match status" value="1"/>
</dbReference>
<evidence type="ECO:0000256" key="6">
    <source>
        <dbReference type="PROSITE-ProRule" id="PRU00880"/>
    </source>
</evidence>
<dbReference type="SUPFAM" id="SSF49562">
    <property type="entry name" value="C2 domain (Calcium/lipid-binding domain, CaLB)"/>
    <property type="match status" value="1"/>
</dbReference>
<proteinExistence type="inferred from homology"/>
<dbReference type="SUPFAM" id="SSF48371">
    <property type="entry name" value="ARM repeat"/>
    <property type="match status" value="1"/>
</dbReference>
<comment type="similarity">
    <text evidence="6">Belongs to the PI3/PI4-kinase family.</text>
</comment>
<dbReference type="Gene3D" id="2.60.40.150">
    <property type="entry name" value="C2 domain"/>
    <property type="match status" value="1"/>
</dbReference>
<dbReference type="InterPro" id="IPR042236">
    <property type="entry name" value="PI3K_accessory_sf"/>
</dbReference>
<organism evidence="11 12">
    <name type="scientific">Vitrella brassicaformis (strain CCMP3155)</name>
    <dbReference type="NCBI Taxonomy" id="1169540"/>
    <lineage>
        <taxon>Eukaryota</taxon>
        <taxon>Sar</taxon>
        <taxon>Alveolata</taxon>
        <taxon>Colpodellida</taxon>
        <taxon>Vitrellaceae</taxon>
        <taxon>Vitrella</taxon>
    </lineage>
</organism>
<evidence type="ECO:0000256" key="1">
    <source>
        <dbReference type="ARBA" id="ARBA00012073"/>
    </source>
</evidence>
<dbReference type="GO" id="GO:0005768">
    <property type="term" value="C:endosome"/>
    <property type="evidence" value="ECO:0007669"/>
    <property type="project" value="TreeGrafter"/>
</dbReference>
<keyword evidence="4" id="KW-0418">Kinase</keyword>
<dbReference type="STRING" id="1169540.A0A0G4ET88"/>
<feature type="compositionally biased region" description="Pro residues" evidence="7">
    <location>
        <begin position="454"/>
        <end position="463"/>
    </location>
</feature>
<feature type="compositionally biased region" description="Pro residues" evidence="7">
    <location>
        <begin position="370"/>
        <end position="380"/>
    </location>
</feature>
<dbReference type="SMART" id="SM00145">
    <property type="entry name" value="PI3Ka"/>
    <property type="match status" value="1"/>
</dbReference>
<evidence type="ECO:0000256" key="7">
    <source>
        <dbReference type="SAM" id="MobiDB-lite"/>
    </source>
</evidence>
<dbReference type="EC" id="2.7.1.137" evidence="1"/>
<dbReference type="GO" id="GO:0034271">
    <property type="term" value="C:phosphatidylinositol 3-kinase complex, class III, type I"/>
    <property type="evidence" value="ECO:0007669"/>
    <property type="project" value="TreeGrafter"/>
</dbReference>
<feature type="domain" description="PIK helical" evidence="9">
    <location>
        <begin position="539"/>
        <end position="716"/>
    </location>
</feature>
<dbReference type="GO" id="GO:0048015">
    <property type="term" value="P:phosphatidylinositol-mediated signaling"/>
    <property type="evidence" value="ECO:0007669"/>
    <property type="project" value="TreeGrafter"/>
</dbReference>
<dbReference type="PROSITE" id="PS51545">
    <property type="entry name" value="PIK_HELICAL"/>
    <property type="match status" value="1"/>
</dbReference>
<feature type="region of interest" description="Disordered" evidence="7">
    <location>
        <begin position="419"/>
        <end position="490"/>
    </location>
</feature>
<dbReference type="Pfam" id="PF00613">
    <property type="entry name" value="PI3Ka"/>
    <property type="match status" value="1"/>
</dbReference>
<dbReference type="PANTHER" id="PTHR10048">
    <property type="entry name" value="PHOSPHATIDYLINOSITOL KINASE"/>
    <property type="match status" value="1"/>
</dbReference>
<dbReference type="GO" id="GO:0016303">
    <property type="term" value="F:1-phosphatidylinositol-3-kinase activity"/>
    <property type="evidence" value="ECO:0007669"/>
    <property type="project" value="UniProtKB-EC"/>
</dbReference>
<evidence type="ECO:0000256" key="3">
    <source>
        <dbReference type="ARBA" id="ARBA00022741"/>
    </source>
</evidence>
<dbReference type="SMART" id="SM00146">
    <property type="entry name" value="PI3Kc"/>
    <property type="match status" value="1"/>
</dbReference>
<dbReference type="GO" id="GO:0005777">
    <property type="term" value="C:peroxisome"/>
    <property type="evidence" value="ECO:0007669"/>
    <property type="project" value="TreeGrafter"/>
</dbReference>
<dbReference type="Gene3D" id="3.30.1010.10">
    <property type="entry name" value="Phosphatidylinositol 3-kinase Catalytic Subunit, Chain A, domain 4"/>
    <property type="match status" value="1"/>
</dbReference>
<dbReference type="InterPro" id="IPR018936">
    <property type="entry name" value="PI3/4_kinase_CS"/>
</dbReference>
<dbReference type="GO" id="GO:0006897">
    <property type="term" value="P:endocytosis"/>
    <property type="evidence" value="ECO:0007669"/>
    <property type="project" value="TreeGrafter"/>
</dbReference>
<evidence type="ECO:0000259" key="8">
    <source>
        <dbReference type="PROSITE" id="PS50290"/>
    </source>
</evidence>
<dbReference type="InterPro" id="IPR035892">
    <property type="entry name" value="C2_domain_sf"/>
</dbReference>
<dbReference type="InterPro" id="IPR057756">
    <property type="entry name" value="PI3-kinase_type3/VPS34_cat"/>
</dbReference>
<dbReference type="PANTHER" id="PTHR10048:SF7">
    <property type="entry name" value="PHOSPHATIDYLINOSITOL 3-KINASE CATALYTIC SUBUNIT TYPE 3"/>
    <property type="match status" value="1"/>
</dbReference>
<dbReference type="Gene3D" id="1.10.1070.11">
    <property type="entry name" value="Phosphatidylinositol 3-/4-kinase, catalytic domain"/>
    <property type="match status" value="1"/>
</dbReference>
<dbReference type="InterPro" id="IPR036940">
    <property type="entry name" value="PI3/4_kinase_cat_sf"/>
</dbReference>
<dbReference type="AlphaFoldDB" id="A0A0G4ET88"/>
<dbReference type="Proteomes" id="UP000041254">
    <property type="component" value="Unassembled WGS sequence"/>
</dbReference>
<feature type="domain" description="PI3K/PI4K catalytic" evidence="8">
    <location>
        <begin position="863"/>
        <end position="1128"/>
    </location>
</feature>
<dbReference type="InterPro" id="IPR002420">
    <property type="entry name" value="PI3K-type_C2_dom"/>
</dbReference>
<dbReference type="InterPro" id="IPR015433">
    <property type="entry name" value="PI3/4_kinase"/>
</dbReference>
<dbReference type="InParanoid" id="A0A0G4ET88"/>
<feature type="compositionally biased region" description="Pro residues" evidence="7">
    <location>
        <begin position="334"/>
        <end position="346"/>
    </location>
</feature>
<dbReference type="FunFam" id="1.10.1070.11:FF:000002">
    <property type="entry name" value="Phosphatidylinositol 3-kinase catalytic subunit type 3"/>
    <property type="match status" value="1"/>
</dbReference>
<gene>
    <name evidence="11" type="ORF">Vbra_13243</name>
</gene>
<evidence type="ECO:0000313" key="11">
    <source>
        <dbReference type="EMBL" id="CEM01653.1"/>
    </source>
</evidence>
<feature type="region of interest" description="Disordered" evidence="7">
    <location>
        <begin position="288"/>
        <end position="403"/>
    </location>
</feature>
<keyword evidence="12" id="KW-1185">Reference proteome</keyword>
<dbReference type="VEuPathDB" id="CryptoDB:Vbra_13243"/>
<dbReference type="InterPro" id="IPR011009">
    <property type="entry name" value="Kinase-like_dom_sf"/>
</dbReference>
<evidence type="ECO:0000313" key="12">
    <source>
        <dbReference type="Proteomes" id="UP000041254"/>
    </source>
</evidence>
<dbReference type="GO" id="GO:0034272">
    <property type="term" value="C:phosphatidylinositol 3-kinase complex, class III, type II"/>
    <property type="evidence" value="ECO:0007669"/>
    <property type="project" value="TreeGrafter"/>
</dbReference>
<feature type="compositionally biased region" description="Low complexity" evidence="7">
    <location>
        <begin position="314"/>
        <end position="333"/>
    </location>
</feature>
<evidence type="ECO:0000259" key="10">
    <source>
        <dbReference type="PROSITE" id="PS51547"/>
    </source>
</evidence>
<dbReference type="GO" id="GO:0000407">
    <property type="term" value="C:phagophore assembly site"/>
    <property type="evidence" value="ECO:0007669"/>
    <property type="project" value="TreeGrafter"/>
</dbReference>
<feature type="region of interest" description="Disordered" evidence="7">
    <location>
        <begin position="845"/>
        <end position="873"/>
    </location>
</feature>